<name>U2YZ13_9RHOB</name>
<comment type="caution">
    <text evidence="2">The sequence shown here is derived from an EMBL/GenBank/DDBJ whole genome shotgun (WGS) entry which is preliminary data.</text>
</comment>
<dbReference type="SUPFAM" id="SSF51261">
    <property type="entry name" value="Duplicated hybrid motif"/>
    <property type="match status" value="1"/>
</dbReference>
<accession>U2YZ13</accession>
<dbReference type="EMBL" id="BATB01000002">
    <property type="protein sequence ID" value="GAD54300.1"/>
    <property type="molecule type" value="Genomic_DNA"/>
</dbReference>
<dbReference type="RefSeq" id="WP_021692409.1">
    <property type="nucleotide sequence ID" value="NZ_BATB01000002.1"/>
</dbReference>
<reference evidence="2" key="1">
    <citation type="journal article" date="2013" name="Genome Announc.">
        <title>Draft Genome Sequence of Loktanella cinnabarina LL-001T, Isolated from Deep-Sea Floor Sediment.</title>
        <authorList>
            <person name="Nishi S."/>
            <person name="Tsubouchi T."/>
            <person name="Takaki Y."/>
            <person name="Koyanagi R."/>
            <person name="Satoh N."/>
            <person name="Maruyama T."/>
            <person name="Hatada Y."/>
        </authorList>
    </citation>
    <scope>NUCLEOTIDE SEQUENCE [LARGE SCALE GENOMIC DNA]</scope>
    <source>
        <strain evidence="2">LL-001</strain>
    </source>
</reference>
<dbReference type="AlphaFoldDB" id="U2YZ13"/>
<evidence type="ECO:0000313" key="2">
    <source>
        <dbReference type="EMBL" id="GAD54300.1"/>
    </source>
</evidence>
<protein>
    <submittedName>
        <fullName evidence="2">Peptidase, M23/M37 family</fullName>
    </submittedName>
</protein>
<dbReference type="OrthoDB" id="9809144at2"/>
<dbReference type="Proteomes" id="UP000016566">
    <property type="component" value="Unassembled WGS sequence"/>
</dbReference>
<keyword evidence="1" id="KW-0732">Signal</keyword>
<keyword evidence="3" id="KW-1185">Reference proteome</keyword>
<organism evidence="2 3">
    <name type="scientific">Limimaricola cinnabarinus LL-001</name>
    <dbReference type="NCBI Taxonomy" id="1337093"/>
    <lineage>
        <taxon>Bacteria</taxon>
        <taxon>Pseudomonadati</taxon>
        <taxon>Pseudomonadota</taxon>
        <taxon>Alphaproteobacteria</taxon>
        <taxon>Rhodobacterales</taxon>
        <taxon>Paracoccaceae</taxon>
        <taxon>Limimaricola</taxon>
    </lineage>
</organism>
<dbReference type="Gene3D" id="2.70.70.10">
    <property type="entry name" value="Glucose Permease (Domain IIA)"/>
    <property type="match status" value="1"/>
</dbReference>
<sequence length="375" mass="37944">MRAALLLALALLAGPAGTAMAQDTATAAQAAAARLAAASQSLAAAQASRDRVAALTETVRAYEEGLEALRDGLRRAAIRERAIAVELGAKRAEIAGLLGALLSMSRAPAPLLLLHPAGSLGTARSGLIATEVTPALQAQAEALRADLQEAADLAALQQSAIGTLEEGLAGAQTARSALSEAISERTDLPLRFSEDPVATALLLASTDTLDAFASGLAQTVDTELSSTVPDASALKGSIALPVQGQVLRGFGEADASGVARPGLVIATAPRSLVSTPVAATLRFRGELLDYGNVAILEPAAGVLVILAGLAEVYGRTGEILPEGAAIGLMGGELPAPHEILTETAQGGGARQPETLYLEVREGDAPVDPATWFAPA</sequence>
<feature type="chain" id="PRO_5004638017" evidence="1">
    <location>
        <begin position="22"/>
        <end position="375"/>
    </location>
</feature>
<dbReference type="STRING" id="1337093.MBELCI_0352"/>
<feature type="signal peptide" evidence="1">
    <location>
        <begin position="1"/>
        <end position="21"/>
    </location>
</feature>
<evidence type="ECO:0000256" key="1">
    <source>
        <dbReference type="SAM" id="SignalP"/>
    </source>
</evidence>
<dbReference type="eggNOG" id="COG4942">
    <property type="taxonomic scope" value="Bacteria"/>
</dbReference>
<dbReference type="InterPro" id="IPR011055">
    <property type="entry name" value="Dup_hybrid_motif"/>
</dbReference>
<gene>
    <name evidence="2" type="ORF">MBELCI_0352</name>
</gene>
<evidence type="ECO:0000313" key="3">
    <source>
        <dbReference type="Proteomes" id="UP000016566"/>
    </source>
</evidence>
<proteinExistence type="predicted"/>